<evidence type="ECO:0000313" key="2">
    <source>
        <dbReference type="EMBL" id="GGD40050.1"/>
    </source>
</evidence>
<keyword evidence="2" id="KW-0255">Endonuclease</keyword>
<reference evidence="2" key="1">
    <citation type="journal article" date="2014" name="Int. J. Syst. Evol. Microbiol.">
        <title>Complete genome sequence of Corynebacterium casei LMG S-19264T (=DSM 44701T), isolated from a smear-ripened cheese.</title>
        <authorList>
            <consortium name="US DOE Joint Genome Institute (JGI-PGF)"/>
            <person name="Walter F."/>
            <person name="Albersmeier A."/>
            <person name="Kalinowski J."/>
            <person name="Ruckert C."/>
        </authorList>
    </citation>
    <scope>NUCLEOTIDE SEQUENCE</scope>
    <source>
        <strain evidence="2">CGMCC 1.15958</strain>
    </source>
</reference>
<gene>
    <name evidence="2" type="ORF">GCM10011514_00160</name>
</gene>
<keyword evidence="3" id="KW-1185">Reference proteome</keyword>
<accession>A0A917DH36</accession>
<keyword evidence="2" id="KW-0540">Nuclease</keyword>
<dbReference type="GO" id="GO:0004519">
    <property type="term" value="F:endonuclease activity"/>
    <property type="evidence" value="ECO:0007669"/>
    <property type="project" value="UniProtKB-KW"/>
</dbReference>
<keyword evidence="2" id="KW-0378">Hydrolase</keyword>
<organism evidence="2 3">
    <name type="scientific">Emticicia aquatilis</name>
    <dbReference type="NCBI Taxonomy" id="1537369"/>
    <lineage>
        <taxon>Bacteria</taxon>
        <taxon>Pseudomonadati</taxon>
        <taxon>Bacteroidota</taxon>
        <taxon>Cytophagia</taxon>
        <taxon>Cytophagales</taxon>
        <taxon>Leadbetterellaceae</taxon>
        <taxon>Emticicia</taxon>
    </lineage>
</organism>
<reference evidence="2" key="2">
    <citation type="submission" date="2020-09" db="EMBL/GenBank/DDBJ databases">
        <authorList>
            <person name="Sun Q."/>
            <person name="Zhou Y."/>
        </authorList>
    </citation>
    <scope>NUCLEOTIDE SEQUENCE</scope>
    <source>
        <strain evidence="2">CGMCC 1.15958</strain>
    </source>
</reference>
<dbReference type="Proteomes" id="UP000609064">
    <property type="component" value="Unassembled WGS sequence"/>
</dbReference>
<proteinExistence type="predicted"/>
<comment type="caution">
    <text evidence="2">The sequence shown here is derived from an EMBL/GenBank/DDBJ whole genome shotgun (WGS) entry which is preliminary data.</text>
</comment>
<feature type="domain" description="Type I restriction enzyme R protein N-terminal" evidence="1">
    <location>
        <begin position="35"/>
        <end position="144"/>
    </location>
</feature>
<dbReference type="InterPro" id="IPR029464">
    <property type="entry name" value="HSDR_N"/>
</dbReference>
<dbReference type="EMBL" id="BMKK01000001">
    <property type="protein sequence ID" value="GGD40050.1"/>
    <property type="molecule type" value="Genomic_DNA"/>
</dbReference>
<name>A0A917DH36_9BACT</name>
<dbReference type="Pfam" id="PF13588">
    <property type="entry name" value="HSDR_N_2"/>
    <property type="match status" value="1"/>
</dbReference>
<sequence>MHQLNLPTYTYKIKETDGKTYIFDAIRKKYLVLTPEEWVRQHFINLLLSHYGYSKSLLRLEGGLSYNKLQKRTDIVVFDNEGKPFLLVECKAADVPVNQAVIAQASRYNLTMRCPFLVVTNGISTFCFKVDFENGKYEQLKDLPKINGL</sequence>
<evidence type="ECO:0000313" key="3">
    <source>
        <dbReference type="Proteomes" id="UP000609064"/>
    </source>
</evidence>
<dbReference type="RefSeq" id="WP_188763406.1">
    <property type="nucleotide sequence ID" value="NZ_BMKK01000001.1"/>
</dbReference>
<dbReference type="AlphaFoldDB" id="A0A917DH36"/>
<evidence type="ECO:0000259" key="1">
    <source>
        <dbReference type="Pfam" id="PF13588"/>
    </source>
</evidence>
<protein>
    <submittedName>
        <fullName evidence="2">Restriction endonuclease subunit R</fullName>
    </submittedName>
</protein>
<dbReference type="Gene3D" id="3.90.1570.30">
    <property type="match status" value="1"/>
</dbReference>